<reference evidence="2" key="1">
    <citation type="submission" date="2023-11" db="EMBL/GenBank/DDBJ databases">
        <title>Species delimitation and phylogenetic relationships of the Prionospio complex (Annelida, Spionidae) in the Northeast Atlantic.</title>
        <authorList>
            <person name="Hektoen M.M."/>
            <person name="Bakken T."/>
            <person name="Radashevsky V.I."/>
            <person name="Ekrem T."/>
            <person name="Dunshea G."/>
        </authorList>
    </citation>
    <scope>NUCLEOTIDE SEQUENCE</scope>
    <source>
        <strain evidence="2">VIR20590</strain>
    </source>
</reference>
<keyword evidence="1" id="KW-1133">Transmembrane helix</keyword>
<keyword evidence="2" id="KW-0496">Mitochondrion</keyword>
<accession>A0AAU6QHD7</accession>
<sequence length="157" mass="17350">MLTSIMISSIISLSSTLFMASSPVLLGMWIIFLALIMSLFLGSSVTSWLGLMMFIIYIGGLLVMFAYFVALTPNLIIEGLTMFSLLISTLSLLFIFLYFNPIESMKIYSSVSQLPMMNFFNQNMFAVTTTAVVLFLALVAVVKLCSSFSAPLRPFDA</sequence>
<proteinExistence type="predicted"/>
<gene>
    <name evidence="2" type="primary">ND6</name>
</gene>
<keyword evidence="1" id="KW-0472">Membrane</keyword>
<dbReference type="AlphaFoldDB" id="A0AAU6QHD7"/>
<name>A0AAU6QHD7_9ANNE</name>
<organism evidence="2">
    <name type="scientific">Prionospio sp. 5 MH-2023</name>
    <dbReference type="NCBI Taxonomy" id="3059273"/>
    <lineage>
        <taxon>Eukaryota</taxon>
        <taxon>Metazoa</taxon>
        <taxon>Spiralia</taxon>
        <taxon>Lophotrochozoa</taxon>
        <taxon>Annelida</taxon>
        <taxon>Polychaeta</taxon>
        <taxon>Sedentaria</taxon>
        <taxon>Canalipalpata</taxon>
        <taxon>Spionida</taxon>
        <taxon>Spionidae</taxon>
        <taxon>Prionospio</taxon>
    </lineage>
</organism>
<feature type="transmembrane region" description="Helical" evidence="1">
    <location>
        <begin position="75"/>
        <end position="99"/>
    </location>
</feature>
<feature type="transmembrane region" description="Helical" evidence="1">
    <location>
        <begin position="48"/>
        <end position="69"/>
    </location>
</feature>
<feature type="transmembrane region" description="Helical" evidence="1">
    <location>
        <begin position="120"/>
        <end position="142"/>
    </location>
</feature>
<evidence type="ECO:0000256" key="1">
    <source>
        <dbReference type="SAM" id="Phobius"/>
    </source>
</evidence>
<protein>
    <submittedName>
        <fullName evidence="2">NADH dehydrogenase subunit 6</fullName>
    </submittedName>
</protein>
<keyword evidence="1" id="KW-0812">Transmembrane</keyword>
<feature type="transmembrane region" description="Helical" evidence="1">
    <location>
        <begin position="20"/>
        <end position="41"/>
    </location>
</feature>
<geneLocation type="mitochondrion" evidence="2"/>
<dbReference type="EMBL" id="OR935939">
    <property type="protein sequence ID" value="WZB40840.1"/>
    <property type="molecule type" value="Genomic_DNA"/>
</dbReference>
<evidence type="ECO:0000313" key="2">
    <source>
        <dbReference type="EMBL" id="WZB40840.1"/>
    </source>
</evidence>